<dbReference type="SUPFAM" id="SSF53383">
    <property type="entry name" value="PLP-dependent transferases"/>
    <property type="match status" value="1"/>
</dbReference>
<dbReference type="InterPro" id="IPR000192">
    <property type="entry name" value="Aminotrans_V_dom"/>
</dbReference>
<name>A0ABV6LJ32_9BACI</name>
<dbReference type="PANTHER" id="PTHR11601">
    <property type="entry name" value="CYSTEINE DESULFURYLASE FAMILY MEMBER"/>
    <property type="match status" value="1"/>
</dbReference>
<dbReference type="Pfam" id="PF00266">
    <property type="entry name" value="Aminotran_5"/>
    <property type="match status" value="1"/>
</dbReference>
<dbReference type="Gene3D" id="3.90.1150.10">
    <property type="entry name" value="Aspartate Aminotransferase, domain 1"/>
    <property type="match status" value="1"/>
</dbReference>
<protein>
    <submittedName>
        <fullName evidence="4">Cysteine desulfurase family protein</fullName>
    </submittedName>
</protein>
<dbReference type="Gene3D" id="3.40.640.10">
    <property type="entry name" value="Type I PLP-dependent aspartate aminotransferase-like (Major domain)"/>
    <property type="match status" value="1"/>
</dbReference>
<dbReference type="InterPro" id="IPR015422">
    <property type="entry name" value="PyrdxlP-dep_Trfase_small"/>
</dbReference>
<keyword evidence="5" id="KW-1185">Reference proteome</keyword>
<accession>A0ABV6LJ32</accession>
<dbReference type="PANTHER" id="PTHR11601:SF50">
    <property type="entry name" value="CYSTEINE DESULFURASE ISCS 2-RELATED"/>
    <property type="match status" value="1"/>
</dbReference>
<dbReference type="PIRSF" id="PIRSF005572">
    <property type="entry name" value="NifS"/>
    <property type="match status" value="1"/>
</dbReference>
<dbReference type="RefSeq" id="WP_377344847.1">
    <property type="nucleotide sequence ID" value="NZ_JBHLTP010000003.1"/>
</dbReference>
<evidence type="ECO:0000256" key="1">
    <source>
        <dbReference type="ARBA" id="ARBA00001933"/>
    </source>
</evidence>
<organism evidence="4 5">
    <name type="scientific">Pontibacillus salicampi</name>
    <dbReference type="NCBI Taxonomy" id="1449801"/>
    <lineage>
        <taxon>Bacteria</taxon>
        <taxon>Bacillati</taxon>
        <taxon>Bacillota</taxon>
        <taxon>Bacilli</taxon>
        <taxon>Bacillales</taxon>
        <taxon>Bacillaceae</taxon>
        <taxon>Pontibacillus</taxon>
    </lineage>
</organism>
<evidence type="ECO:0000313" key="4">
    <source>
        <dbReference type="EMBL" id="MFC0522313.1"/>
    </source>
</evidence>
<dbReference type="EMBL" id="JBHLTP010000003">
    <property type="protein sequence ID" value="MFC0522313.1"/>
    <property type="molecule type" value="Genomic_DNA"/>
</dbReference>
<gene>
    <name evidence="4" type="ORF">ACFFGV_01755</name>
</gene>
<dbReference type="Gene3D" id="1.10.260.50">
    <property type="match status" value="1"/>
</dbReference>
<evidence type="ECO:0000313" key="5">
    <source>
        <dbReference type="Proteomes" id="UP001589836"/>
    </source>
</evidence>
<comment type="cofactor">
    <cofactor evidence="1">
        <name>pyridoxal 5'-phosphate</name>
        <dbReference type="ChEBI" id="CHEBI:597326"/>
    </cofactor>
</comment>
<feature type="domain" description="Aminotransferase class V" evidence="3">
    <location>
        <begin position="2"/>
        <end position="361"/>
    </location>
</feature>
<reference evidence="4 5" key="1">
    <citation type="submission" date="2024-09" db="EMBL/GenBank/DDBJ databases">
        <authorList>
            <person name="Sun Q."/>
            <person name="Mori K."/>
        </authorList>
    </citation>
    <scope>NUCLEOTIDE SEQUENCE [LARGE SCALE GENOMIC DNA]</scope>
    <source>
        <strain evidence="4 5">NCAIM B.02529</strain>
    </source>
</reference>
<dbReference type="InterPro" id="IPR016454">
    <property type="entry name" value="Cysteine_dSase"/>
</dbReference>
<sequence length="379" mass="41484">MIYFDNSATTKPYPEVLETFRHVSEQYYANPSSIHRFGSDAERLLLQSKKQAGQLLGVEPDEVVFTSGGTEGNNLAIKGIALQHQNRGKHVITTQVEHPSVLEACKSIEALGFEITYLPVDGEGRISVDSVQNAIREDTILISVMHVNNELGTIQPIDEIAKVANQYPKLYFHVDYVQGLGKVTLNMRQSGIDLCTMSSHKIHGLKGTGMLYIQKGTSLFPLLHGGSQEASYRAGTENLAGIVSMVKALRMVLEKQKNKFDHLVGLRDKLRSELSQLPNVYLNSPESGAPHILNFSVPGFKPEVVIHALGERGIFISTKSACSSKQEDESAILNACGLSRELSASALRISLSYENSKEEVNNCVSALQEVLTELSGVMG</sequence>
<dbReference type="InterPro" id="IPR015424">
    <property type="entry name" value="PyrdxlP-dep_Trfase"/>
</dbReference>
<evidence type="ECO:0000259" key="3">
    <source>
        <dbReference type="Pfam" id="PF00266"/>
    </source>
</evidence>
<dbReference type="InterPro" id="IPR015421">
    <property type="entry name" value="PyrdxlP-dep_Trfase_major"/>
</dbReference>
<evidence type="ECO:0000256" key="2">
    <source>
        <dbReference type="ARBA" id="ARBA00022898"/>
    </source>
</evidence>
<comment type="caution">
    <text evidence="4">The sequence shown here is derived from an EMBL/GenBank/DDBJ whole genome shotgun (WGS) entry which is preliminary data.</text>
</comment>
<proteinExistence type="predicted"/>
<dbReference type="Proteomes" id="UP001589836">
    <property type="component" value="Unassembled WGS sequence"/>
</dbReference>
<keyword evidence="2" id="KW-0663">Pyridoxal phosphate</keyword>